<keyword evidence="1" id="KW-1133">Transmembrane helix</keyword>
<keyword evidence="3" id="KW-1185">Reference proteome</keyword>
<feature type="transmembrane region" description="Helical" evidence="1">
    <location>
        <begin position="12"/>
        <end position="29"/>
    </location>
</feature>
<evidence type="ECO:0000313" key="3">
    <source>
        <dbReference type="Proteomes" id="UP001276564"/>
    </source>
</evidence>
<dbReference type="RefSeq" id="WP_127287362.1">
    <property type="nucleotide sequence ID" value="NZ_JAVIIP010000017.1"/>
</dbReference>
<dbReference type="Proteomes" id="UP001276564">
    <property type="component" value="Unassembled WGS sequence"/>
</dbReference>
<organism evidence="2 3">
    <name type="scientific">Mesorhizobium abyssinicae</name>
    <dbReference type="NCBI Taxonomy" id="1209958"/>
    <lineage>
        <taxon>Bacteria</taxon>
        <taxon>Pseudomonadati</taxon>
        <taxon>Pseudomonadota</taxon>
        <taxon>Alphaproteobacteria</taxon>
        <taxon>Hyphomicrobiales</taxon>
        <taxon>Phyllobacteriaceae</taxon>
        <taxon>Mesorhizobium</taxon>
    </lineage>
</organism>
<keyword evidence="1" id="KW-0472">Membrane</keyword>
<dbReference type="EMBL" id="JAVIIP010000017">
    <property type="protein sequence ID" value="MDX8541059.1"/>
    <property type="molecule type" value="Genomic_DNA"/>
</dbReference>
<evidence type="ECO:0000313" key="2">
    <source>
        <dbReference type="EMBL" id="MDX8541059.1"/>
    </source>
</evidence>
<gene>
    <name evidence="2" type="ORF">RFM23_25915</name>
</gene>
<evidence type="ECO:0000256" key="1">
    <source>
        <dbReference type="SAM" id="Phobius"/>
    </source>
</evidence>
<accession>A0ABU5AUS6</accession>
<name>A0ABU5AUS6_9HYPH</name>
<reference evidence="2 3" key="1">
    <citation type="submission" date="2023-08" db="EMBL/GenBank/DDBJ databases">
        <title>Implementing the SeqCode for naming new Mesorhizobium species isolated from Vachellia karroo root nodules.</title>
        <authorList>
            <person name="Van Lill M."/>
        </authorList>
    </citation>
    <scope>NUCLEOTIDE SEQUENCE [LARGE SCALE GENOMIC DNA]</scope>
    <source>
        <strain evidence="2 3">VK4B</strain>
    </source>
</reference>
<sequence length="79" mass="8325">MTALLSFLSDNPAILGLLASVVAALGWGFRQRFAGAETERSRQAKSEAAARALADRVDNDIGALPAGAAKQELKAWARD</sequence>
<comment type="caution">
    <text evidence="2">The sequence shown here is derived from an EMBL/GenBank/DDBJ whole genome shotgun (WGS) entry which is preliminary data.</text>
</comment>
<proteinExistence type="predicted"/>
<protein>
    <submittedName>
        <fullName evidence="2">ABC transporter permease</fullName>
    </submittedName>
</protein>
<keyword evidence="1" id="KW-0812">Transmembrane</keyword>